<feature type="signal peptide" evidence="1">
    <location>
        <begin position="1"/>
        <end position="23"/>
    </location>
</feature>
<evidence type="ECO:0000313" key="3">
    <source>
        <dbReference type="Proteomes" id="UP001560685"/>
    </source>
</evidence>
<keyword evidence="3" id="KW-1185">Reference proteome</keyword>
<comment type="caution">
    <text evidence="2">The sequence shown here is derived from an EMBL/GenBank/DDBJ whole genome shotgun (WGS) entry which is preliminary data.</text>
</comment>
<dbReference type="EMBL" id="JBEHZE010000001">
    <property type="protein sequence ID" value="MEX6634343.1"/>
    <property type="molecule type" value="Genomic_DNA"/>
</dbReference>
<evidence type="ECO:0000313" key="2">
    <source>
        <dbReference type="EMBL" id="MEX6634343.1"/>
    </source>
</evidence>
<reference evidence="2 3" key="1">
    <citation type="submission" date="2024-05" db="EMBL/GenBank/DDBJ databases">
        <title>Three bacterial strains, DH-69, EH-24, and ECK-19 isolated from coastal sediments.</title>
        <authorList>
            <person name="Ye Y.-Q."/>
            <person name="Du Z.-J."/>
        </authorList>
    </citation>
    <scope>NUCLEOTIDE SEQUENCE [LARGE SCALE GENOMIC DNA]</scope>
    <source>
        <strain evidence="2 3">ECK-19</strain>
    </source>
</reference>
<feature type="chain" id="PRO_5045965012" evidence="1">
    <location>
        <begin position="24"/>
        <end position="140"/>
    </location>
</feature>
<dbReference type="PROSITE" id="PS51257">
    <property type="entry name" value="PROKAR_LIPOPROTEIN"/>
    <property type="match status" value="1"/>
</dbReference>
<gene>
    <name evidence="2" type="ORF">ABFZ84_12380</name>
</gene>
<dbReference type="Proteomes" id="UP001560685">
    <property type="component" value="Unassembled WGS sequence"/>
</dbReference>
<evidence type="ECO:0000256" key="1">
    <source>
        <dbReference type="SAM" id="SignalP"/>
    </source>
</evidence>
<dbReference type="RefSeq" id="WP_369314328.1">
    <property type="nucleotide sequence ID" value="NZ_JBEHZE010000001.1"/>
</dbReference>
<protein>
    <submittedName>
        <fullName evidence="2">DUF6491 family protein</fullName>
    </submittedName>
</protein>
<name>A0ABV3Z787_9PROT</name>
<dbReference type="Pfam" id="PF20101">
    <property type="entry name" value="DUF6491"/>
    <property type="match status" value="1"/>
</dbReference>
<sequence length="140" mass="15079">MKQNLFILAGAAIGLSACVSAQAGDQEMSEEAALELAKYEATGETRTCLSTTQIRSIDPIDDYTFLVRGTGRDVYLNKVSGKCSGASRSGNRLQYRISSNQLCRNEIITVVDNTLNMTVGSCGLGSFEELQEIPEDDAAE</sequence>
<dbReference type="InterPro" id="IPR045500">
    <property type="entry name" value="DUF6491"/>
</dbReference>
<accession>A0ABV3Z787</accession>
<proteinExistence type="predicted"/>
<keyword evidence="1" id="KW-0732">Signal</keyword>
<organism evidence="2 3">
    <name type="scientific">Hyphococcus lacteus</name>
    <dbReference type="NCBI Taxonomy" id="3143536"/>
    <lineage>
        <taxon>Bacteria</taxon>
        <taxon>Pseudomonadati</taxon>
        <taxon>Pseudomonadota</taxon>
        <taxon>Alphaproteobacteria</taxon>
        <taxon>Parvularculales</taxon>
        <taxon>Parvularculaceae</taxon>
        <taxon>Hyphococcus</taxon>
    </lineage>
</organism>